<organism evidence="5 6">
    <name type="scientific">Sphingomonas abaci</name>
    <dbReference type="NCBI Taxonomy" id="237611"/>
    <lineage>
        <taxon>Bacteria</taxon>
        <taxon>Pseudomonadati</taxon>
        <taxon>Pseudomonadota</taxon>
        <taxon>Alphaproteobacteria</taxon>
        <taxon>Sphingomonadales</taxon>
        <taxon>Sphingomonadaceae</taxon>
        <taxon>Sphingomonas</taxon>
    </lineage>
</organism>
<keyword evidence="1" id="KW-0805">Transcription regulation</keyword>
<name>A0A7W7AKJ3_9SPHN</name>
<keyword evidence="2 5" id="KW-0238">DNA-binding</keyword>
<dbReference type="GO" id="GO:0003700">
    <property type="term" value="F:DNA-binding transcription factor activity"/>
    <property type="evidence" value="ECO:0007669"/>
    <property type="project" value="TreeGrafter"/>
</dbReference>
<dbReference type="Pfam" id="PF00356">
    <property type="entry name" value="LacI"/>
    <property type="match status" value="1"/>
</dbReference>
<dbReference type="SMART" id="SM00354">
    <property type="entry name" value="HTH_LACI"/>
    <property type="match status" value="1"/>
</dbReference>
<keyword evidence="6" id="KW-1185">Reference proteome</keyword>
<dbReference type="PANTHER" id="PTHR30146:SF120">
    <property type="entry name" value="ALANINE RACEMASE"/>
    <property type="match status" value="1"/>
</dbReference>
<reference evidence="5 6" key="1">
    <citation type="submission" date="2020-08" db="EMBL/GenBank/DDBJ databases">
        <title>Genomic Encyclopedia of Type Strains, Phase IV (KMG-IV): sequencing the most valuable type-strain genomes for metagenomic binning, comparative biology and taxonomic classification.</title>
        <authorList>
            <person name="Goeker M."/>
        </authorList>
    </citation>
    <scope>NUCLEOTIDE SEQUENCE [LARGE SCALE GENOMIC DNA]</scope>
    <source>
        <strain evidence="5 6">DSM 15867</strain>
    </source>
</reference>
<dbReference type="PANTHER" id="PTHR30146">
    <property type="entry name" value="LACI-RELATED TRANSCRIPTIONAL REPRESSOR"/>
    <property type="match status" value="1"/>
</dbReference>
<dbReference type="SUPFAM" id="SSF53822">
    <property type="entry name" value="Periplasmic binding protein-like I"/>
    <property type="match status" value="1"/>
</dbReference>
<evidence type="ECO:0000256" key="3">
    <source>
        <dbReference type="ARBA" id="ARBA00023163"/>
    </source>
</evidence>
<dbReference type="Pfam" id="PF13377">
    <property type="entry name" value="Peripla_BP_3"/>
    <property type="match status" value="1"/>
</dbReference>
<dbReference type="Gene3D" id="3.40.50.2300">
    <property type="match status" value="2"/>
</dbReference>
<sequence length="352" mass="37993">MVAWAAGEWWHVAGQRKATSFDIAHLAGVSQPTVSRALRGSPTVSPATRQRIEAIAKQLNYTVDRAASGLRSGQTRTLALLLFRDPSPDDTLINPFFLAMLGSMMSACAEAGYDLLVSFQQPSSDWQTDYEKSHRADGLILLGYGDYADYRQRLVDMVDRGTHFVRWGHVQAGQPGLTIGCDNVAGGRSAAEHLVAQGRRRIAFLGDATDHYPEFHDRYRGYVAALEAAGLAIEPRLQVPAISTEEAGTRAAEDLLDRGDPFDAIVAASDLIALAAMRVLVNVGLRVPEDVAIVGFDDIPAASLANPPLTTVVQDAGAAGRRLIDTLLARIRGEPTQSVVLPTRLVVRRSSV</sequence>
<dbReference type="CDD" id="cd06295">
    <property type="entry name" value="PBP1_CelR"/>
    <property type="match status" value="1"/>
</dbReference>
<dbReference type="EMBL" id="JACHNY010000006">
    <property type="protein sequence ID" value="MBB4618728.1"/>
    <property type="molecule type" value="Genomic_DNA"/>
</dbReference>
<dbReference type="InterPro" id="IPR046335">
    <property type="entry name" value="LacI/GalR-like_sensor"/>
</dbReference>
<comment type="caution">
    <text evidence="5">The sequence shown here is derived from an EMBL/GenBank/DDBJ whole genome shotgun (WGS) entry which is preliminary data.</text>
</comment>
<dbReference type="PROSITE" id="PS50932">
    <property type="entry name" value="HTH_LACI_2"/>
    <property type="match status" value="1"/>
</dbReference>
<dbReference type="InterPro" id="IPR028082">
    <property type="entry name" value="Peripla_BP_I"/>
</dbReference>
<keyword evidence="3" id="KW-0804">Transcription</keyword>
<evidence type="ECO:0000256" key="2">
    <source>
        <dbReference type="ARBA" id="ARBA00023125"/>
    </source>
</evidence>
<dbReference type="CDD" id="cd01392">
    <property type="entry name" value="HTH_LacI"/>
    <property type="match status" value="1"/>
</dbReference>
<accession>A0A7W7AKJ3</accession>
<dbReference type="Proteomes" id="UP000574769">
    <property type="component" value="Unassembled WGS sequence"/>
</dbReference>
<dbReference type="AlphaFoldDB" id="A0A7W7AKJ3"/>
<dbReference type="Gene3D" id="1.10.260.40">
    <property type="entry name" value="lambda repressor-like DNA-binding domains"/>
    <property type="match status" value="1"/>
</dbReference>
<evidence type="ECO:0000256" key="1">
    <source>
        <dbReference type="ARBA" id="ARBA00023015"/>
    </source>
</evidence>
<dbReference type="InterPro" id="IPR010982">
    <property type="entry name" value="Lambda_DNA-bd_dom_sf"/>
</dbReference>
<proteinExistence type="predicted"/>
<evidence type="ECO:0000313" key="5">
    <source>
        <dbReference type="EMBL" id="MBB4618728.1"/>
    </source>
</evidence>
<dbReference type="SUPFAM" id="SSF47413">
    <property type="entry name" value="lambda repressor-like DNA-binding domains"/>
    <property type="match status" value="1"/>
</dbReference>
<dbReference type="GO" id="GO:0000976">
    <property type="term" value="F:transcription cis-regulatory region binding"/>
    <property type="evidence" value="ECO:0007669"/>
    <property type="project" value="TreeGrafter"/>
</dbReference>
<evidence type="ECO:0000313" key="6">
    <source>
        <dbReference type="Proteomes" id="UP000574769"/>
    </source>
</evidence>
<dbReference type="InterPro" id="IPR000843">
    <property type="entry name" value="HTH_LacI"/>
</dbReference>
<protein>
    <submittedName>
        <fullName evidence="5">DNA-binding LacI/PurR family transcriptional regulator</fullName>
    </submittedName>
</protein>
<gene>
    <name evidence="5" type="ORF">GGQ96_002874</name>
</gene>
<evidence type="ECO:0000259" key="4">
    <source>
        <dbReference type="PROSITE" id="PS50932"/>
    </source>
</evidence>
<feature type="domain" description="HTH lacI-type" evidence="4">
    <location>
        <begin position="18"/>
        <end position="72"/>
    </location>
</feature>